<protein>
    <submittedName>
        <fullName evidence="2">Uncharacterized protein</fullName>
    </submittedName>
</protein>
<feature type="compositionally biased region" description="Polar residues" evidence="1">
    <location>
        <begin position="35"/>
        <end position="47"/>
    </location>
</feature>
<dbReference type="RefSeq" id="XP_062677832.1">
    <property type="nucleotide sequence ID" value="XM_062823411.1"/>
</dbReference>
<proteinExistence type="predicted"/>
<accession>A0AAE0J7I5</accession>
<dbReference type="AlphaFoldDB" id="A0AAE0J7I5"/>
<feature type="region of interest" description="Disordered" evidence="1">
    <location>
        <begin position="35"/>
        <end position="55"/>
    </location>
</feature>
<evidence type="ECO:0000313" key="2">
    <source>
        <dbReference type="EMBL" id="KAK3338381.1"/>
    </source>
</evidence>
<evidence type="ECO:0000313" key="3">
    <source>
        <dbReference type="Proteomes" id="UP001278500"/>
    </source>
</evidence>
<gene>
    <name evidence="2" type="ORF">B0H65DRAFT_321251</name>
</gene>
<evidence type="ECO:0000256" key="1">
    <source>
        <dbReference type="SAM" id="MobiDB-lite"/>
    </source>
</evidence>
<dbReference type="Proteomes" id="UP001278500">
    <property type="component" value="Unassembled WGS sequence"/>
</dbReference>
<reference evidence="2" key="2">
    <citation type="submission" date="2023-06" db="EMBL/GenBank/DDBJ databases">
        <authorList>
            <consortium name="Lawrence Berkeley National Laboratory"/>
            <person name="Haridas S."/>
            <person name="Hensen N."/>
            <person name="Bonometti L."/>
            <person name="Westerberg I."/>
            <person name="Brannstrom I.O."/>
            <person name="Guillou S."/>
            <person name="Cros-Aarteil S."/>
            <person name="Calhoun S."/>
            <person name="Kuo A."/>
            <person name="Mondo S."/>
            <person name="Pangilinan J."/>
            <person name="Riley R."/>
            <person name="Labutti K."/>
            <person name="Andreopoulos B."/>
            <person name="Lipzen A."/>
            <person name="Chen C."/>
            <person name="Yanf M."/>
            <person name="Daum C."/>
            <person name="Ng V."/>
            <person name="Clum A."/>
            <person name="Steindorff A."/>
            <person name="Ohm R."/>
            <person name="Martin F."/>
            <person name="Silar P."/>
            <person name="Natvig D."/>
            <person name="Lalanne C."/>
            <person name="Gautier V."/>
            <person name="Ament-Velasquez S.L."/>
            <person name="Kruys A."/>
            <person name="Hutchinson M.I."/>
            <person name="Powell A.J."/>
            <person name="Barry K."/>
            <person name="Miller A.N."/>
            <person name="Grigoriev I.V."/>
            <person name="Debuchy R."/>
            <person name="Gladieux P."/>
            <person name="Thoren M.H."/>
            <person name="Johannesson H."/>
        </authorList>
    </citation>
    <scope>NUCLEOTIDE SEQUENCE</scope>
    <source>
        <strain evidence="2">CBS 560.94</strain>
    </source>
</reference>
<dbReference type="EMBL" id="JAUEPP010000008">
    <property type="protein sequence ID" value="KAK3338381.1"/>
    <property type="molecule type" value="Genomic_DNA"/>
</dbReference>
<organism evidence="2 3">
    <name type="scientific">Neurospora tetraspora</name>
    <dbReference type="NCBI Taxonomy" id="94610"/>
    <lineage>
        <taxon>Eukaryota</taxon>
        <taxon>Fungi</taxon>
        <taxon>Dikarya</taxon>
        <taxon>Ascomycota</taxon>
        <taxon>Pezizomycotina</taxon>
        <taxon>Sordariomycetes</taxon>
        <taxon>Sordariomycetidae</taxon>
        <taxon>Sordariales</taxon>
        <taxon>Sordariaceae</taxon>
        <taxon>Neurospora</taxon>
    </lineage>
</organism>
<comment type="caution">
    <text evidence="2">The sequence shown here is derived from an EMBL/GenBank/DDBJ whole genome shotgun (WGS) entry which is preliminary data.</text>
</comment>
<reference evidence="2" key="1">
    <citation type="journal article" date="2023" name="Mol. Phylogenet. Evol.">
        <title>Genome-scale phylogeny and comparative genomics of the fungal order Sordariales.</title>
        <authorList>
            <person name="Hensen N."/>
            <person name="Bonometti L."/>
            <person name="Westerberg I."/>
            <person name="Brannstrom I.O."/>
            <person name="Guillou S."/>
            <person name="Cros-Aarteil S."/>
            <person name="Calhoun S."/>
            <person name="Haridas S."/>
            <person name="Kuo A."/>
            <person name="Mondo S."/>
            <person name="Pangilinan J."/>
            <person name="Riley R."/>
            <person name="LaButti K."/>
            <person name="Andreopoulos B."/>
            <person name="Lipzen A."/>
            <person name="Chen C."/>
            <person name="Yan M."/>
            <person name="Daum C."/>
            <person name="Ng V."/>
            <person name="Clum A."/>
            <person name="Steindorff A."/>
            <person name="Ohm R.A."/>
            <person name="Martin F."/>
            <person name="Silar P."/>
            <person name="Natvig D.O."/>
            <person name="Lalanne C."/>
            <person name="Gautier V."/>
            <person name="Ament-Velasquez S.L."/>
            <person name="Kruys A."/>
            <person name="Hutchinson M.I."/>
            <person name="Powell A.J."/>
            <person name="Barry K."/>
            <person name="Miller A.N."/>
            <person name="Grigoriev I.V."/>
            <person name="Debuchy R."/>
            <person name="Gladieux P."/>
            <person name="Hiltunen Thoren M."/>
            <person name="Johannesson H."/>
        </authorList>
    </citation>
    <scope>NUCLEOTIDE SEQUENCE</scope>
    <source>
        <strain evidence="2">CBS 560.94</strain>
    </source>
</reference>
<name>A0AAE0J7I5_9PEZI</name>
<dbReference type="GeneID" id="87860565"/>
<keyword evidence="3" id="KW-1185">Reference proteome</keyword>
<feature type="region of interest" description="Disordered" evidence="1">
    <location>
        <begin position="1"/>
        <end position="20"/>
    </location>
</feature>
<sequence>MVSLSRTFGNERSRLKSGVGSKAFEEHHEVKTGWTTSNKFNSRNNGGARSFRPARSSLTYIPSPTITTSIWNGTQSHHRRKLISPRKKRKASCVTLLAEFFSKTSMQGSRRTAHERTVRTRVTLDDGASYNSHLQKATNEVGKESFLSVCVSQQEQNPLAYDFPKIRAVSQLGIVSSLLWTPGFVTFKQLILRIITHPFPAQCQP</sequence>